<dbReference type="AlphaFoldDB" id="A0A832RXF5"/>
<dbReference type="Gene3D" id="3.40.1160.10">
    <property type="entry name" value="Acetylglutamate kinase-like"/>
    <property type="match status" value="1"/>
</dbReference>
<accession>A0A832RXF5</accession>
<reference evidence="2" key="1">
    <citation type="journal article" date="2020" name="bioRxiv">
        <title>A rank-normalized archaeal taxonomy based on genome phylogeny resolves widespread incomplete and uneven classifications.</title>
        <authorList>
            <person name="Rinke C."/>
            <person name="Chuvochina M."/>
            <person name="Mussig A.J."/>
            <person name="Chaumeil P.-A."/>
            <person name="Waite D.W."/>
            <person name="Whitman W.B."/>
            <person name="Parks D.H."/>
            <person name="Hugenholtz P."/>
        </authorList>
    </citation>
    <scope>NUCLEOTIDE SEQUENCE</scope>
    <source>
        <strain evidence="2">UBA12518</strain>
    </source>
</reference>
<keyword evidence="2" id="KW-0418">Kinase</keyword>
<sequence length="203" mass="21538">MRLVIKIGGSLMGQLPTLLASLKEHEVKGLIVPGGGMFAELVREVDAASSLSPHTSHLMAVAAMEQYGHMLADIGGLESVSEPSFHGLCVLLPYCMLARGAVELPDESWDTTSDTIAACIAHETGASVCKLTDVDGLILNGRLVSEIDASELLGLKSTCVDANLPKLLMKRGMDFAVLSGLHPERLVSFSRGKPFVGTLIRGR</sequence>
<dbReference type="EMBL" id="DUIH01000003">
    <property type="protein sequence ID" value="HIH69186.1"/>
    <property type="molecule type" value="Genomic_DNA"/>
</dbReference>
<name>A0A832RXF5_9EURY</name>
<dbReference type="Pfam" id="PF00696">
    <property type="entry name" value="AA_kinase"/>
    <property type="match status" value="1"/>
</dbReference>
<feature type="domain" description="Aspartate/glutamate/uridylate kinase" evidence="1">
    <location>
        <begin position="1"/>
        <end position="154"/>
    </location>
</feature>
<dbReference type="PIRSF" id="PIRSF004857">
    <property type="entry name" value="Kin_aa_kin"/>
    <property type="match status" value="1"/>
</dbReference>
<dbReference type="RefSeq" id="WP_042687593.1">
    <property type="nucleotide sequence ID" value="NZ_DUIH01000003.1"/>
</dbReference>
<dbReference type="Proteomes" id="UP000600363">
    <property type="component" value="Unassembled WGS sequence"/>
</dbReference>
<organism evidence="2 3">
    <name type="scientific">Methermicoccus shengliensis</name>
    <dbReference type="NCBI Taxonomy" id="660064"/>
    <lineage>
        <taxon>Archaea</taxon>
        <taxon>Methanobacteriati</taxon>
        <taxon>Methanobacteriota</taxon>
        <taxon>Stenosarchaea group</taxon>
        <taxon>Methanomicrobia</taxon>
        <taxon>Methanosarcinales</taxon>
        <taxon>Methermicoccaceae</taxon>
        <taxon>Methermicoccus</taxon>
    </lineage>
</organism>
<dbReference type="InterPro" id="IPR001048">
    <property type="entry name" value="Asp/Glu/Uridylate_kinase"/>
</dbReference>
<evidence type="ECO:0000313" key="3">
    <source>
        <dbReference type="Proteomes" id="UP000600363"/>
    </source>
</evidence>
<dbReference type="InterPro" id="IPR036393">
    <property type="entry name" value="AceGlu_kinase-like_sf"/>
</dbReference>
<dbReference type="SUPFAM" id="SSF53633">
    <property type="entry name" value="Carbamate kinase-like"/>
    <property type="match status" value="1"/>
</dbReference>
<protein>
    <submittedName>
        <fullName evidence="2">Amino acid kinase</fullName>
    </submittedName>
</protein>
<gene>
    <name evidence="2" type="ORF">HA299_00975</name>
</gene>
<proteinExistence type="predicted"/>
<comment type="caution">
    <text evidence="2">The sequence shown here is derived from an EMBL/GenBank/DDBJ whole genome shotgun (WGS) entry which is preliminary data.</text>
</comment>
<evidence type="ECO:0000313" key="2">
    <source>
        <dbReference type="EMBL" id="HIH69186.1"/>
    </source>
</evidence>
<dbReference type="InterPro" id="IPR011375">
    <property type="entry name" value="MfnE"/>
</dbReference>
<evidence type="ECO:0000259" key="1">
    <source>
        <dbReference type="Pfam" id="PF00696"/>
    </source>
</evidence>
<dbReference type="GO" id="GO:0016301">
    <property type="term" value="F:kinase activity"/>
    <property type="evidence" value="ECO:0007669"/>
    <property type="project" value="UniProtKB-KW"/>
</dbReference>
<keyword evidence="2" id="KW-0808">Transferase</keyword>